<dbReference type="PANTHER" id="PTHR37323:SF1">
    <property type="entry name" value="L-ORNITHINE N(ALPHA)-ACYLTRANSFERASE"/>
    <property type="match status" value="1"/>
</dbReference>
<evidence type="ECO:0000313" key="6">
    <source>
        <dbReference type="EMBL" id="KGN97523.1"/>
    </source>
</evidence>
<protein>
    <submittedName>
        <fullName evidence="6">Hemolysin</fullName>
    </submittedName>
</protein>
<organism evidence="6 7">
    <name type="scientific">Porphyromonas gingivicanis</name>
    <dbReference type="NCBI Taxonomy" id="266762"/>
    <lineage>
        <taxon>Bacteria</taxon>
        <taxon>Pseudomonadati</taxon>
        <taxon>Bacteroidota</taxon>
        <taxon>Bacteroidia</taxon>
        <taxon>Bacteroidales</taxon>
        <taxon>Porphyromonadaceae</taxon>
        <taxon>Porphyromonas</taxon>
    </lineage>
</organism>
<dbReference type="InterPro" id="IPR016181">
    <property type="entry name" value="Acyl_CoA_acyltransferase"/>
</dbReference>
<comment type="pathway">
    <text evidence="1">Lipid metabolism.</text>
</comment>
<keyword evidence="2" id="KW-0444">Lipid biosynthesis</keyword>
<dbReference type="Pfam" id="PF13444">
    <property type="entry name" value="Acetyltransf_5"/>
    <property type="match status" value="1"/>
</dbReference>
<dbReference type="GO" id="GO:0006629">
    <property type="term" value="P:lipid metabolic process"/>
    <property type="evidence" value="ECO:0007669"/>
    <property type="project" value="UniProtKB-KW"/>
</dbReference>
<evidence type="ECO:0000256" key="3">
    <source>
        <dbReference type="ARBA" id="ARBA00022679"/>
    </source>
</evidence>
<dbReference type="PANTHER" id="PTHR37323">
    <property type="entry name" value="GCN5-RELATED N-ACETYLTRANSFERASE"/>
    <property type="match status" value="1"/>
</dbReference>
<reference evidence="6 7" key="1">
    <citation type="submission" date="2014-08" db="EMBL/GenBank/DDBJ databases">
        <title>Porphyromonas gingivicanis strain:COT-022_OH1391 Genome sequencing.</title>
        <authorList>
            <person name="Wallis C."/>
            <person name="Deusch O."/>
            <person name="O'Flynn C."/>
            <person name="Davis I."/>
            <person name="Jospin G."/>
            <person name="Darling A.E."/>
            <person name="Coil D.A."/>
            <person name="Alexiev A."/>
            <person name="Horsfall A."/>
            <person name="Kirkwood N."/>
            <person name="Harris S."/>
            <person name="Eisen J.A."/>
        </authorList>
    </citation>
    <scope>NUCLEOTIDE SEQUENCE [LARGE SCALE GENOMIC DNA]</scope>
    <source>
        <strain evidence="7">COT-022 OH1391</strain>
    </source>
</reference>
<proteinExistence type="predicted"/>
<evidence type="ECO:0000256" key="5">
    <source>
        <dbReference type="ARBA" id="ARBA00023315"/>
    </source>
</evidence>
<evidence type="ECO:0000313" key="7">
    <source>
        <dbReference type="Proteomes" id="UP000030134"/>
    </source>
</evidence>
<dbReference type="SUPFAM" id="SSF55729">
    <property type="entry name" value="Acyl-CoA N-acyltransferases (Nat)"/>
    <property type="match status" value="1"/>
</dbReference>
<dbReference type="InterPro" id="IPR052351">
    <property type="entry name" value="Ornithine_N-alpha-AT"/>
</dbReference>
<gene>
    <name evidence="6" type="ORF">HQ36_06425</name>
</gene>
<evidence type="ECO:0000256" key="2">
    <source>
        <dbReference type="ARBA" id="ARBA00022516"/>
    </source>
</evidence>
<keyword evidence="4" id="KW-0443">Lipid metabolism</keyword>
<evidence type="ECO:0000256" key="1">
    <source>
        <dbReference type="ARBA" id="ARBA00005189"/>
    </source>
</evidence>
<dbReference type="Proteomes" id="UP000030134">
    <property type="component" value="Unassembled WGS sequence"/>
</dbReference>
<evidence type="ECO:0000256" key="4">
    <source>
        <dbReference type="ARBA" id="ARBA00023098"/>
    </source>
</evidence>
<dbReference type="RefSeq" id="WP_025842873.1">
    <property type="nucleotide sequence ID" value="NZ_JQZW01000012.1"/>
</dbReference>
<comment type="caution">
    <text evidence="6">The sequence shown here is derived from an EMBL/GenBank/DDBJ whole genome shotgun (WGS) entry which is preliminary data.</text>
</comment>
<dbReference type="OrthoDB" id="1113830at2"/>
<keyword evidence="3" id="KW-0808">Transferase</keyword>
<dbReference type="EMBL" id="JQZW01000012">
    <property type="protein sequence ID" value="KGN97523.1"/>
    <property type="molecule type" value="Genomic_DNA"/>
</dbReference>
<sequence length="311" mass="35761">MQTIIPPIPKDIIRKELSNIPLLRTSNKAENEIYIFSASEAPHTMQEIGRLREHAFRAGGGGTGLASDVDEFDTHPDGYKQLIVWNPKEEVIIGGYRYIQGKDILKSPLGAKLLATSHMFDYSEEFIESYLPYTIELGRSFVTQEFQATHQSKLSIFALDNLWDGLGALTVIHPKNLYFFGKITMYPSYDRYCRNLILYFMNKYFHDDKRLIYPKEPLSIDIDKEEVERLFSANDLNTDYRVLKQEIRKFGINIPPLINAYISLSPKLLMLGTAINYEFGDVEETGILVPIGEILEEKKKRHIDSFQPPID</sequence>
<dbReference type="eggNOG" id="COG3176">
    <property type="taxonomic scope" value="Bacteria"/>
</dbReference>
<accession>A0A0A2G2M2</accession>
<keyword evidence="7" id="KW-1185">Reference proteome</keyword>
<dbReference type="AlphaFoldDB" id="A0A0A2G2M2"/>
<keyword evidence="5" id="KW-0012">Acyltransferase</keyword>
<dbReference type="GO" id="GO:0016746">
    <property type="term" value="F:acyltransferase activity"/>
    <property type="evidence" value="ECO:0007669"/>
    <property type="project" value="UniProtKB-KW"/>
</dbReference>
<dbReference type="STRING" id="266762.HQ36_06425"/>
<name>A0A0A2G2M2_9PORP</name>